<evidence type="ECO:0000313" key="1">
    <source>
        <dbReference type="EMBL" id="QFY41988.1"/>
    </source>
</evidence>
<reference evidence="1 2" key="1">
    <citation type="submission" date="2019-09" db="EMBL/GenBank/DDBJ databases">
        <title>Ecophysiology of the spiral-shaped methanotroph Methylospira mobilis as revealed by the complete genome sequence.</title>
        <authorList>
            <person name="Oshkin I.Y."/>
            <person name="Dedysh S.N."/>
            <person name="Miroshnikov K."/>
            <person name="Danilova O.V."/>
            <person name="Hakobyan A."/>
            <person name="Liesack W."/>
        </authorList>
    </citation>
    <scope>NUCLEOTIDE SEQUENCE [LARGE SCALE GENOMIC DNA]</scope>
    <source>
        <strain evidence="1 2">Shm1</strain>
    </source>
</reference>
<dbReference type="KEGG" id="mmob:F6R98_04535"/>
<gene>
    <name evidence="1" type="ORF">F6R98_04535</name>
</gene>
<dbReference type="Proteomes" id="UP000325755">
    <property type="component" value="Chromosome"/>
</dbReference>
<proteinExistence type="predicted"/>
<sequence length="146" mass="16064">MSLTEPHFLAYHKQATSARTLFLRMNNGSVMLPEPFPFLSSPLEPGEVVYDNGCAQLEHPATLGQRFSTVLGLPPESVEVETDFIESVEIPSGTVTVYLARLKAMDPPRAHFAETGAGFYPITELRGGHPVEMDLLRKAYEFILGG</sequence>
<accession>A0A5Q0BIN0</accession>
<organism evidence="1 2">
    <name type="scientific">Candidatus Methylospira mobilis</name>
    <dbReference type="NCBI Taxonomy" id="1808979"/>
    <lineage>
        <taxon>Bacteria</taxon>
        <taxon>Pseudomonadati</taxon>
        <taxon>Pseudomonadota</taxon>
        <taxon>Gammaproteobacteria</taxon>
        <taxon>Methylococcales</taxon>
        <taxon>Methylococcaceae</taxon>
        <taxon>Candidatus Methylospira</taxon>
    </lineage>
</organism>
<protein>
    <submittedName>
        <fullName evidence="1">Uncharacterized protein</fullName>
    </submittedName>
</protein>
<dbReference type="RefSeq" id="WP_153247973.1">
    <property type="nucleotide sequence ID" value="NZ_CP044205.1"/>
</dbReference>
<dbReference type="OrthoDB" id="6088517at2"/>
<evidence type="ECO:0000313" key="2">
    <source>
        <dbReference type="Proteomes" id="UP000325755"/>
    </source>
</evidence>
<dbReference type="AlphaFoldDB" id="A0A5Q0BIN0"/>
<name>A0A5Q0BIN0_9GAMM</name>
<dbReference type="EMBL" id="CP044205">
    <property type="protein sequence ID" value="QFY41988.1"/>
    <property type="molecule type" value="Genomic_DNA"/>
</dbReference>
<dbReference type="InParanoid" id="A0A5Q0BIN0"/>
<keyword evidence="2" id="KW-1185">Reference proteome</keyword>